<dbReference type="EMBL" id="KE164153">
    <property type="protein sequence ID" value="EPQ15519.1"/>
    <property type="molecule type" value="Genomic_DNA"/>
</dbReference>
<gene>
    <name evidence="2" type="ORF">D623_10021123</name>
</gene>
<evidence type="ECO:0000256" key="1">
    <source>
        <dbReference type="SAM" id="MobiDB-lite"/>
    </source>
</evidence>
<evidence type="ECO:0000313" key="2">
    <source>
        <dbReference type="EMBL" id="EPQ15519.1"/>
    </source>
</evidence>
<reference evidence="2 3" key="1">
    <citation type="journal article" date="2013" name="Nat. Commun.">
        <title>Genome analysis reveals insights into physiology and longevity of the Brandt's bat Myotis brandtii.</title>
        <authorList>
            <person name="Seim I."/>
            <person name="Fang X."/>
            <person name="Xiong Z."/>
            <person name="Lobanov A.V."/>
            <person name="Huang Z."/>
            <person name="Ma S."/>
            <person name="Feng Y."/>
            <person name="Turanov A.A."/>
            <person name="Zhu Y."/>
            <person name="Lenz T.L."/>
            <person name="Gerashchenko M.V."/>
            <person name="Fan D."/>
            <person name="Hee Yim S."/>
            <person name="Yao X."/>
            <person name="Jordan D."/>
            <person name="Xiong Y."/>
            <person name="Ma Y."/>
            <person name="Lyapunov A.N."/>
            <person name="Chen G."/>
            <person name="Kulakova O.I."/>
            <person name="Sun Y."/>
            <person name="Lee S.G."/>
            <person name="Bronson R.T."/>
            <person name="Moskalev A.A."/>
            <person name="Sunyaev S.R."/>
            <person name="Zhang G."/>
            <person name="Krogh A."/>
            <person name="Wang J."/>
            <person name="Gladyshev V.N."/>
        </authorList>
    </citation>
    <scope>NUCLEOTIDE SEQUENCE [LARGE SCALE GENOMIC DNA]</scope>
</reference>
<keyword evidence="3" id="KW-1185">Reference proteome</keyword>
<sequence>MTKEREALAGSEEEAGKEPVPSASSGPPAPAPGARAGVAKGVPLRPPKPERVPEALLGVLEFPANCPYGCQSASWFPVVIAPPFCNLTHASVSSLLSIQMDAILTLLCARVSGFSILKIIDDLANLVENTDERLRTETRRVTLVDRKSASCGERGCS</sequence>
<accession>S7NDU9</accession>
<evidence type="ECO:0000313" key="3">
    <source>
        <dbReference type="Proteomes" id="UP000052978"/>
    </source>
</evidence>
<proteinExistence type="predicted"/>
<dbReference type="AlphaFoldDB" id="S7NDU9"/>
<dbReference type="Proteomes" id="UP000052978">
    <property type="component" value="Unassembled WGS sequence"/>
</dbReference>
<feature type="region of interest" description="Disordered" evidence="1">
    <location>
        <begin position="1"/>
        <end position="46"/>
    </location>
</feature>
<dbReference type="eggNOG" id="KOG3202">
    <property type="taxonomic scope" value="Eukaryota"/>
</dbReference>
<protein>
    <submittedName>
        <fullName evidence="2">Syntaxin-8</fullName>
    </submittedName>
</protein>
<organism evidence="2 3">
    <name type="scientific">Myotis brandtii</name>
    <name type="common">Brandt's bat</name>
    <dbReference type="NCBI Taxonomy" id="109478"/>
    <lineage>
        <taxon>Eukaryota</taxon>
        <taxon>Metazoa</taxon>
        <taxon>Chordata</taxon>
        <taxon>Craniata</taxon>
        <taxon>Vertebrata</taxon>
        <taxon>Euteleostomi</taxon>
        <taxon>Mammalia</taxon>
        <taxon>Eutheria</taxon>
        <taxon>Laurasiatheria</taxon>
        <taxon>Chiroptera</taxon>
        <taxon>Yangochiroptera</taxon>
        <taxon>Vespertilionidae</taxon>
        <taxon>Myotis</taxon>
    </lineage>
</organism>
<feature type="compositionally biased region" description="Low complexity" evidence="1">
    <location>
        <begin position="19"/>
        <end position="43"/>
    </location>
</feature>
<name>S7NDU9_MYOBR</name>